<keyword evidence="2" id="KW-1185">Reference proteome</keyword>
<dbReference type="HOGENOM" id="CLU_1577446_0_0_4"/>
<reference evidence="1 2" key="2">
    <citation type="submission" date="2011-10" db="EMBL/GenBank/DDBJ databases">
        <title>The Genome Sequence of Simonsiella muelleri ATCC 29453.</title>
        <authorList>
            <consortium name="The Broad Institute Genome Sequencing Platform"/>
            <consortium name="The Broad Institute Genome Sequencing Center for Infectious Disease"/>
            <person name="Earl A."/>
            <person name="Ward D."/>
            <person name="Feldgarden M."/>
            <person name="Gevers D."/>
            <person name="Izard J."/>
            <person name="Baranova O.V."/>
            <person name="Blanton J.M."/>
            <person name="Tanner A.C."/>
            <person name="Dewhirst F."/>
            <person name="Young S.K."/>
            <person name="Zeng Q."/>
            <person name="Gargeya S."/>
            <person name="Fitzgerald M."/>
            <person name="Haas B."/>
            <person name="Abouelleil A."/>
            <person name="Alvarado L."/>
            <person name="Arachchi H.M."/>
            <person name="Berlin A."/>
            <person name="Brown A."/>
            <person name="Chapman S.B."/>
            <person name="Chen Z."/>
            <person name="Dunbar C."/>
            <person name="Freedman E."/>
            <person name="Gearin G."/>
            <person name="Goldberg J."/>
            <person name="Griggs A."/>
            <person name="Gujja S."/>
            <person name="Heiman D."/>
            <person name="Howarth C."/>
            <person name="Larson L."/>
            <person name="Lui A."/>
            <person name="MacDonald P.J.P."/>
            <person name="Montmayeur A."/>
            <person name="Murphy C."/>
            <person name="Neiman D."/>
            <person name="Pearson M."/>
            <person name="Priest M."/>
            <person name="Roberts A."/>
            <person name="Saif S."/>
            <person name="Shea T."/>
            <person name="Shenoy N."/>
            <person name="Sisk P."/>
            <person name="Stolte C."/>
            <person name="Sykes S."/>
            <person name="Wortman J."/>
            <person name="Nusbaum C."/>
            <person name="Birren B."/>
        </authorList>
    </citation>
    <scope>NUCLEOTIDE SEQUENCE [LARGE SCALE GENOMIC DNA]</scope>
    <source>
        <strain evidence="1 2">ATCC 29453</strain>
    </source>
</reference>
<reference evidence="1 2" key="1">
    <citation type="submission" date="2010-03" db="EMBL/GenBank/DDBJ databases">
        <authorList>
            <consortium name="The Broad Institute Genome Sequencing Platform"/>
            <person name="Ward D."/>
            <person name="Earl A."/>
            <person name="Feldgarden M."/>
            <person name="Gevers D."/>
            <person name="Young S."/>
            <person name="Zeng Q."/>
            <person name="Koehrsen M."/>
            <person name="Alvarado L."/>
            <person name="Berlin A.M."/>
            <person name="Borenstein D."/>
            <person name="Chapman S.B."/>
            <person name="Chen Z."/>
            <person name="Engels R."/>
            <person name="Freedman E."/>
            <person name="Gellesch M."/>
            <person name="Goldberg J."/>
            <person name="Griggs A."/>
            <person name="Gujja S."/>
            <person name="Heilman E.R."/>
            <person name="Heiman D.I."/>
            <person name="Hepburn T.A."/>
            <person name="Howarth C."/>
            <person name="Jen D."/>
            <person name="Larson L."/>
            <person name="Mehta T."/>
            <person name="Park D."/>
            <person name="Pearson M."/>
            <person name="Richards J."/>
            <person name="Roberts A."/>
            <person name="Saif S."/>
            <person name="Shea T.D."/>
            <person name="Shenoy N."/>
            <person name="Sisk P."/>
            <person name="Stolte C."/>
            <person name="Sykes S.N."/>
            <person name="Walk T."/>
            <person name="White J."/>
            <person name="Yandava C."/>
            <person name="Izard J."/>
            <person name="Baranova O.V."/>
            <person name="Blanton J.M."/>
            <person name="Tanner A.C."/>
            <person name="Dewhirst F."/>
            <person name="Haas B."/>
            <person name="Nusbaum C."/>
            <person name="Birren B."/>
        </authorList>
    </citation>
    <scope>NUCLEOTIDE SEQUENCE [LARGE SCALE GENOMIC DNA]</scope>
    <source>
        <strain evidence="1 2">ATCC 29453</strain>
    </source>
</reference>
<dbReference type="AlphaFoldDB" id="V9H8K0"/>
<accession>V9H8K0</accession>
<organism evidence="1 2">
    <name type="scientific">Simonsiella muelleri ATCC 29453</name>
    <dbReference type="NCBI Taxonomy" id="641147"/>
    <lineage>
        <taxon>Bacteria</taxon>
        <taxon>Pseudomonadati</taxon>
        <taxon>Pseudomonadota</taxon>
        <taxon>Betaproteobacteria</taxon>
        <taxon>Neisseriales</taxon>
        <taxon>Neisseriaceae</taxon>
        <taxon>Simonsiella</taxon>
    </lineage>
</organism>
<dbReference type="Proteomes" id="UP000017813">
    <property type="component" value="Unassembled WGS sequence"/>
</dbReference>
<dbReference type="RefSeq" id="WP_002641868.1">
    <property type="nucleotide sequence ID" value="NZ_CP019448.1"/>
</dbReference>
<gene>
    <name evidence="1" type="ORF">HMPREF9021_00885</name>
</gene>
<dbReference type="KEGG" id="smur:BWP33_06115"/>
<protein>
    <submittedName>
        <fullName evidence="1">Uncharacterized protein</fullName>
    </submittedName>
</protein>
<dbReference type="STRING" id="641147.HMPREF9021_00885"/>
<dbReference type="EMBL" id="ADCY02000029">
    <property type="protein sequence ID" value="EFG31057.1"/>
    <property type="molecule type" value="Genomic_DNA"/>
</dbReference>
<evidence type="ECO:0000313" key="2">
    <source>
        <dbReference type="Proteomes" id="UP000017813"/>
    </source>
</evidence>
<sequence>MAFIKTLITPEMIEKYDMAQDYLEIANHKRQDFLTYGQEEPFGKSAMAYRRLEYLDTVDSIVIDGQQDCYLRYGSCASVIFGIFPHDYMFFYYKGQRIYLVMDFVYGKKDLINKTNTVECKVIQVNSLSTISMDEQFLHLFEQALYVRYYKLYNNHGWKYTVFINFDSILN</sequence>
<evidence type="ECO:0000313" key="1">
    <source>
        <dbReference type="EMBL" id="EFG31057.1"/>
    </source>
</evidence>
<name>V9H8K0_9NEIS</name>
<comment type="caution">
    <text evidence="1">The sequence shown here is derived from an EMBL/GenBank/DDBJ whole genome shotgun (WGS) entry which is preliminary data.</text>
</comment>
<proteinExistence type="predicted"/>